<protein>
    <recommendedName>
        <fullName evidence="2">Ig-like domain-containing protein</fullName>
    </recommendedName>
</protein>
<feature type="signal peptide" evidence="1">
    <location>
        <begin position="1"/>
        <end position="21"/>
    </location>
</feature>
<feature type="non-terminal residue" evidence="3">
    <location>
        <position position="458"/>
    </location>
</feature>
<accession>A0A2G8KDA3</accession>
<dbReference type="SUPFAM" id="SSF48726">
    <property type="entry name" value="Immunoglobulin"/>
    <property type="match status" value="1"/>
</dbReference>
<keyword evidence="4" id="KW-1185">Reference proteome</keyword>
<keyword evidence="1" id="KW-0732">Signal</keyword>
<feature type="domain" description="Ig-like" evidence="2">
    <location>
        <begin position="132"/>
        <end position="213"/>
    </location>
</feature>
<dbReference type="OrthoDB" id="6353782at2759"/>
<evidence type="ECO:0000259" key="2">
    <source>
        <dbReference type="PROSITE" id="PS50835"/>
    </source>
</evidence>
<sequence length="458" mass="51157">MDVPKCYLVVAFLLSLQCTDAGGSCQDNIFLEVGKQGLVPCHFEDFDIIGWINGDGDVTNTSPFIYKEGSQIYGRGYESGDYDMHPNGSLIITEVKLTNEFNYTVLFVPSGGANEYFKVPVKVYVPPDLGYPVVNRRTNQVVIYANTRGFINCSMTGIRPRVDLEWVASSDEISLNSEHRVTDNSDGTYNTYLTSSYKVVNSPTGRVSFICRVAGQMADLFPLVTTVYLLLEQRFPLVNGLANQQHVVLDVNREGELTCSMDKVSQDVSFELVTIFPDSSDEILLDNENNITVNGDDTVNITLTSRFRVLSDSTQHFTLQCRISGQEADKYPEATTVELLVTETTSVLPVPVIDGCYSQPEACTLMMTMEETITCSVKGVPHYYELNLDLYTLPDLRCLSPITNRIDTHRSGYSDIITSCRYIVDETFIDTMVHCFLSGTDRNIQPVNSTVKAKVIWQ</sequence>
<dbReference type="InterPro" id="IPR007110">
    <property type="entry name" value="Ig-like_dom"/>
</dbReference>
<dbReference type="InterPro" id="IPR013783">
    <property type="entry name" value="Ig-like_fold"/>
</dbReference>
<evidence type="ECO:0000313" key="3">
    <source>
        <dbReference type="EMBL" id="PIK45939.1"/>
    </source>
</evidence>
<name>A0A2G8KDA3_STIJA</name>
<feature type="chain" id="PRO_5013641107" description="Ig-like domain-containing protein" evidence="1">
    <location>
        <begin position="22"/>
        <end position="458"/>
    </location>
</feature>
<comment type="caution">
    <text evidence="3">The sequence shown here is derived from an EMBL/GenBank/DDBJ whole genome shotgun (WGS) entry which is preliminary data.</text>
</comment>
<dbReference type="PROSITE" id="PS50835">
    <property type="entry name" value="IG_LIKE"/>
    <property type="match status" value="1"/>
</dbReference>
<dbReference type="AlphaFoldDB" id="A0A2G8KDA3"/>
<dbReference type="EMBL" id="MRZV01000674">
    <property type="protein sequence ID" value="PIK45939.1"/>
    <property type="molecule type" value="Genomic_DNA"/>
</dbReference>
<evidence type="ECO:0000313" key="4">
    <source>
        <dbReference type="Proteomes" id="UP000230750"/>
    </source>
</evidence>
<dbReference type="STRING" id="307972.A0A2G8KDA3"/>
<organism evidence="3 4">
    <name type="scientific">Stichopus japonicus</name>
    <name type="common">Sea cucumber</name>
    <dbReference type="NCBI Taxonomy" id="307972"/>
    <lineage>
        <taxon>Eukaryota</taxon>
        <taxon>Metazoa</taxon>
        <taxon>Echinodermata</taxon>
        <taxon>Eleutherozoa</taxon>
        <taxon>Echinozoa</taxon>
        <taxon>Holothuroidea</taxon>
        <taxon>Aspidochirotacea</taxon>
        <taxon>Aspidochirotida</taxon>
        <taxon>Stichopodidae</taxon>
        <taxon>Apostichopus</taxon>
    </lineage>
</organism>
<evidence type="ECO:0000256" key="1">
    <source>
        <dbReference type="SAM" id="SignalP"/>
    </source>
</evidence>
<dbReference type="Gene3D" id="2.60.40.10">
    <property type="entry name" value="Immunoglobulins"/>
    <property type="match status" value="2"/>
</dbReference>
<dbReference type="Proteomes" id="UP000230750">
    <property type="component" value="Unassembled WGS sequence"/>
</dbReference>
<gene>
    <name evidence="3" type="ORF">BSL78_17188</name>
</gene>
<proteinExistence type="predicted"/>
<dbReference type="InterPro" id="IPR036179">
    <property type="entry name" value="Ig-like_dom_sf"/>
</dbReference>
<reference evidence="3 4" key="1">
    <citation type="journal article" date="2017" name="PLoS Biol.">
        <title>The sea cucumber genome provides insights into morphological evolution and visceral regeneration.</title>
        <authorList>
            <person name="Zhang X."/>
            <person name="Sun L."/>
            <person name="Yuan J."/>
            <person name="Sun Y."/>
            <person name="Gao Y."/>
            <person name="Zhang L."/>
            <person name="Li S."/>
            <person name="Dai H."/>
            <person name="Hamel J.F."/>
            <person name="Liu C."/>
            <person name="Yu Y."/>
            <person name="Liu S."/>
            <person name="Lin W."/>
            <person name="Guo K."/>
            <person name="Jin S."/>
            <person name="Xu P."/>
            <person name="Storey K.B."/>
            <person name="Huan P."/>
            <person name="Zhang T."/>
            <person name="Zhou Y."/>
            <person name="Zhang J."/>
            <person name="Lin C."/>
            <person name="Li X."/>
            <person name="Xing L."/>
            <person name="Huo D."/>
            <person name="Sun M."/>
            <person name="Wang L."/>
            <person name="Mercier A."/>
            <person name="Li F."/>
            <person name="Yang H."/>
            <person name="Xiang J."/>
        </authorList>
    </citation>
    <scope>NUCLEOTIDE SEQUENCE [LARGE SCALE GENOMIC DNA]</scope>
    <source>
        <strain evidence="3">Shaxun</strain>
        <tissue evidence="3">Muscle</tissue>
    </source>
</reference>